<dbReference type="KEGG" id="scm:SCHCO_02671129"/>
<dbReference type="HOGENOM" id="CLU_1816922_0_0_1"/>
<keyword evidence="1" id="KW-0732">Signal</keyword>
<keyword evidence="3" id="KW-1185">Reference proteome</keyword>
<dbReference type="Proteomes" id="UP000007431">
    <property type="component" value="Unassembled WGS sequence"/>
</dbReference>
<feature type="signal peptide" evidence="1">
    <location>
        <begin position="1"/>
        <end position="16"/>
    </location>
</feature>
<evidence type="ECO:0000313" key="3">
    <source>
        <dbReference type="Proteomes" id="UP000007431"/>
    </source>
</evidence>
<dbReference type="RefSeq" id="XP_003028965.1">
    <property type="nucleotide sequence ID" value="XM_003028919.1"/>
</dbReference>
<dbReference type="VEuPathDB" id="FungiDB:SCHCODRAFT_02671129"/>
<proteinExistence type="predicted"/>
<dbReference type="GeneID" id="9591068"/>
<dbReference type="InParanoid" id="D8QDW9"/>
<name>D8QDW9_SCHCM</name>
<dbReference type="AlphaFoldDB" id="D8QDW9"/>
<protein>
    <submittedName>
        <fullName evidence="2">Uncharacterized protein</fullName>
    </submittedName>
</protein>
<feature type="non-terminal residue" evidence="2">
    <location>
        <position position="142"/>
    </location>
</feature>
<organism evidence="3">
    <name type="scientific">Schizophyllum commune (strain H4-8 / FGSC 9210)</name>
    <name type="common">Split gill fungus</name>
    <dbReference type="NCBI Taxonomy" id="578458"/>
    <lineage>
        <taxon>Eukaryota</taxon>
        <taxon>Fungi</taxon>
        <taxon>Dikarya</taxon>
        <taxon>Basidiomycota</taxon>
        <taxon>Agaricomycotina</taxon>
        <taxon>Agaricomycetes</taxon>
        <taxon>Agaricomycetidae</taxon>
        <taxon>Agaricales</taxon>
        <taxon>Schizophyllaceae</taxon>
        <taxon>Schizophyllum</taxon>
    </lineage>
</organism>
<dbReference type="OrthoDB" id="3025387at2759"/>
<evidence type="ECO:0000313" key="2">
    <source>
        <dbReference type="EMBL" id="EFI94062.1"/>
    </source>
</evidence>
<feature type="chain" id="PRO_5003120819" evidence="1">
    <location>
        <begin position="17"/>
        <end position="142"/>
    </location>
</feature>
<reference evidence="2 3" key="1">
    <citation type="journal article" date="2010" name="Nat. Biotechnol.">
        <title>Genome sequence of the model mushroom Schizophyllum commune.</title>
        <authorList>
            <person name="Ohm R.A."/>
            <person name="de Jong J.F."/>
            <person name="Lugones L.G."/>
            <person name="Aerts A."/>
            <person name="Kothe E."/>
            <person name="Stajich J.E."/>
            <person name="de Vries R.P."/>
            <person name="Record E."/>
            <person name="Levasseur A."/>
            <person name="Baker S.E."/>
            <person name="Bartholomew K.A."/>
            <person name="Coutinho P.M."/>
            <person name="Erdmann S."/>
            <person name="Fowler T.J."/>
            <person name="Gathman A.C."/>
            <person name="Lombard V."/>
            <person name="Henrissat B."/>
            <person name="Knabe N."/>
            <person name="Kuees U."/>
            <person name="Lilly W.W."/>
            <person name="Lindquist E."/>
            <person name="Lucas S."/>
            <person name="Magnuson J.K."/>
            <person name="Piumi F."/>
            <person name="Raudaskoski M."/>
            <person name="Salamov A."/>
            <person name="Schmutz J."/>
            <person name="Schwarze F.W.M.R."/>
            <person name="vanKuyk P.A."/>
            <person name="Horton J.S."/>
            <person name="Grigoriev I.V."/>
            <person name="Woesten H.A.B."/>
        </authorList>
    </citation>
    <scope>NUCLEOTIDE SEQUENCE [LARGE SCALE GENOMIC DNA]</scope>
    <source>
        <strain evidence="3">H4-8 / FGSC 9210</strain>
    </source>
</reference>
<evidence type="ECO:0000256" key="1">
    <source>
        <dbReference type="SAM" id="SignalP"/>
    </source>
</evidence>
<accession>D8QDW9</accession>
<gene>
    <name evidence="2" type="ORF">SCHCODRAFT_112054</name>
</gene>
<sequence>MRFFAALLAIAALAVAEPANTVTGACSPTASVYTFTFTTPTYSVMTLTDSPCRVLAGRGAVARDPPSPADSVDMQLFIALLAFVGLTVAVPTPSSNPDIEATEAPCHPTPVGTYTATRLIHTLVPTSPYLIEQTTLVEWTQS</sequence>
<dbReference type="EMBL" id="GL377310">
    <property type="protein sequence ID" value="EFI94062.1"/>
    <property type="molecule type" value="Genomic_DNA"/>
</dbReference>